<sequence>MRNLAVVIMMFCLGSVLFAQNSGIQGSVIDPTKAVVPNASVRAINLDTSVAAQATTNGQGLYLFPLLPPGRYRVECEASGFAPQKLAEFRLETGQTARLDFELKTGSIAESIEVSASAVLINSETSEVGQVVDSKRILEMPLNGRNYLQLAQFTAGVLPGGGLGVGSRARDEGAFSAVGLQIAQNNVLLDGTDNSSRTSGGPLGYEAQQVKPPVDAVAEFKVVTNNMSAEYGYRAGAKVLVTTKSGSNQFHGSAYEFLRNEKLDGTNFFANRSGAKKPSYRQNQFGTTLGGPVIKNRTFFFGSYQGTRIRTGQSYISTLPSRDIIERGDFSKQPAVRQNIFDPLTQTGTGATAKRSPFAGNIIPQSRWDPVVKNILPLYPTANIGTNDNLTNNYYFGPSDSDDADQYDFRGDHNFSDKHRFFARYSRRDQFRNQNGYLPYPAMGGQGQTVKLNGNNVAGALSSVLTSTLFNEARFGYAQFDTAFDIPFTKNMNKDYGIKNAPGDAIGDGYDQGWSLFSPSGFVEMGPRAFWPNVNNLSNYQVSDAIVWQHGKHTFKFGGELRRSNVFRNAARYRRGQLAFNGQFTSESPNNGTSRANTGNGMADMLLGYVSGGNYGNNQGEDINNWYYGFFVQDDFKISSRLTLNVGIRYEVFKKALFPNSAAQSVSRYLYQGINVANQADEKFVYPTGDSDSGGTNDLNNWAPRIGLAYSANAKTVIRAGAGTFYGEANSLSTENANFRSGPPKSADIALQTTPEATSYYVKDGYPGFSTSVVQKGSAVYVFPDFRPTLYVSQWFLDVQRNLPWDALLTVGYIGTKGTHLHNIRNINLPQTPSATVAANQRYFRPQFGAISLHENSLNSSYNSMTAKVEKRFSKGLTLLSSFTWSHSIDQGNEDLLDGGSGGVTPWDMSRERSNSNLDRRRAFVLNSVYELPFGKNRSYLSSGPAAAVLGGWQVGGIFSMQSGLAIGHSFNVNNQNLGGAVRGDWVKSPNLPSSERTIDRWFDTGFVVASAPGVVSNAGRNLIYAPGRTNLDIMVSRSFNMPREGHYIQFRFESFNFANHANFGSPNTAVGTPNAGKITTAEDPRRIQFALKYAF</sequence>
<comment type="subcellular location">
    <subcellularLocation>
        <location evidence="1">Cell outer membrane</location>
        <topology evidence="1">Multi-pass membrane protein</topology>
    </subcellularLocation>
</comment>
<evidence type="ECO:0000313" key="9">
    <source>
        <dbReference type="EMBL" id="QOY88706.1"/>
    </source>
</evidence>
<dbReference type="GO" id="GO:0044718">
    <property type="term" value="P:siderophore transmembrane transport"/>
    <property type="evidence" value="ECO:0007669"/>
    <property type="project" value="TreeGrafter"/>
</dbReference>
<evidence type="ECO:0000256" key="2">
    <source>
        <dbReference type="ARBA" id="ARBA00022448"/>
    </source>
</evidence>
<keyword evidence="3" id="KW-1134">Transmembrane beta strand</keyword>
<dbReference type="InterPro" id="IPR039426">
    <property type="entry name" value="TonB-dep_rcpt-like"/>
</dbReference>
<dbReference type="PANTHER" id="PTHR30069:SF46">
    <property type="entry name" value="OAR PROTEIN"/>
    <property type="match status" value="1"/>
</dbReference>
<dbReference type="GO" id="GO:0009279">
    <property type="term" value="C:cell outer membrane"/>
    <property type="evidence" value="ECO:0007669"/>
    <property type="project" value="UniProtKB-SubCell"/>
</dbReference>
<dbReference type="SUPFAM" id="SSF56935">
    <property type="entry name" value="Porins"/>
    <property type="match status" value="1"/>
</dbReference>
<keyword evidence="10" id="KW-1185">Reference proteome</keyword>
<keyword evidence="9" id="KW-0121">Carboxypeptidase</keyword>
<dbReference type="GO" id="GO:0015344">
    <property type="term" value="F:siderophore uptake transmembrane transporter activity"/>
    <property type="evidence" value="ECO:0007669"/>
    <property type="project" value="TreeGrafter"/>
</dbReference>
<evidence type="ECO:0000256" key="4">
    <source>
        <dbReference type="ARBA" id="ARBA00022692"/>
    </source>
</evidence>
<dbReference type="Gene3D" id="2.40.170.20">
    <property type="entry name" value="TonB-dependent receptor, beta-barrel domain"/>
    <property type="match status" value="1"/>
</dbReference>
<keyword evidence="9" id="KW-0645">Protease</keyword>
<reference evidence="9 10" key="1">
    <citation type="submission" date="2020-10" db="EMBL/GenBank/DDBJ databases">
        <title>Complete genome sequence of Paludibaculum fermentans P105T, a facultatively anaerobic acidobacterium capable of dissimilatory Fe(III) reduction.</title>
        <authorList>
            <person name="Dedysh S.N."/>
            <person name="Beletsky A.V."/>
            <person name="Kulichevskaya I.S."/>
            <person name="Mardanov A.V."/>
            <person name="Ravin N.V."/>
        </authorList>
    </citation>
    <scope>NUCLEOTIDE SEQUENCE [LARGE SCALE GENOMIC DNA]</scope>
    <source>
        <strain evidence="9 10">P105</strain>
    </source>
</reference>
<evidence type="ECO:0000256" key="1">
    <source>
        <dbReference type="ARBA" id="ARBA00004571"/>
    </source>
</evidence>
<gene>
    <name evidence="9" type="ORF">IRI77_01720</name>
</gene>
<dbReference type="InterPro" id="IPR008969">
    <property type="entry name" value="CarboxyPept-like_regulatory"/>
</dbReference>
<evidence type="ECO:0000256" key="7">
    <source>
        <dbReference type="SAM" id="SignalP"/>
    </source>
</evidence>
<proteinExistence type="predicted"/>
<evidence type="ECO:0000256" key="5">
    <source>
        <dbReference type="ARBA" id="ARBA00023136"/>
    </source>
</evidence>
<dbReference type="Pfam" id="PF13620">
    <property type="entry name" value="CarboxypepD_reg"/>
    <property type="match status" value="1"/>
</dbReference>
<dbReference type="InterPro" id="IPR036942">
    <property type="entry name" value="Beta-barrel_TonB_sf"/>
</dbReference>
<dbReference type="RefSeq" id="WP_194450368.1">
    <property type="nucleotide sequence ID" value="NZ_CP063849.1"/>
</dbReference>
<keyword evidence="6" id="KW-0998">Cell outer membrane</keyword>
<evidence type="ECO:0000259" key="8">
    <source>
        <dbReference type="Pfam" id="PF25183"/>
    </source>
</evidence>
<dbReference type="GO" id="GO:0004180">
    <property type="term" value="F:carboxypeptidase activity"/>
    <property type="evidence" value="ECO:0007669"/>
    <property type="project" value="UniProtKB-KW"/>
</dbReference>
<dbReference type="PANTHER" id="PTHR30069">
    <property type="entry name" value="TONB-DEPENDENT OUTER MEMBRANE RECEPTOR"/>
    <property type="match status" value="1"/>
</dbReference>
<keyword evidence="7" id="KW-0732">Signal</keyword>
<keyword evidence="4" id="KW-0812">Transmembrane</keyword>
<dbReference type="AlphaFoldDB" id="A0A7S7NS53"/>
<dbReference type="SUPFAM" id="SSF49464">
    <property type="entry name" value="Carboxypeptidase regulatory domain-like"/>
    <property type="match status" value="1"/>
</dbReference>
<keyword evidence="5" id="KW-0472">Membrane</keyword>
<dbReference type="InterPro" id="IPR057601">
    <property type="entry name" value="Oar-like_b-barrel"/>
</dbReference>
<dbReference type="Proteomes" id="UP000593892">
    <property type="component" value="Chromosome"/>
</dbReference>
<feature type="signal peptide" evidence="7">
    <location>
        <begin position="1"/>
        <end position="19"/>
    </location>
</feature>
<dbReference type="KEGG" id="pfer:IRI77_01720"/>
<protein>
    <submittedName>
        <fullName evidence="9">Carboxypeptidase regulatory-like domain-containing protein</fullName>
    </submittedName>
</protein>
<keyword evidence="9" id="KW-0378">Hydrolase</keyword>
<feature type="domain" description="TonB-dependent transporter Oar-like beta-barrel" evidence="8">
    <location>
        <begin position="242"/>
        <end position="1089"/>
    </location>
</feature>
<keyword evidence="2" id="KW-0813">Transport</keyword>
<accession>A0A7S7NS53</accession>
<feature type="chain" id="PRO_5032877757" evidence="7">
    <location>
        <begin position="20"/>
        <end position="1096"/>
    </location>
</feature>
<name>A0A7S7NS53_PALFE</name>
<organism evidence="9 10">
    <name type="scientific">Paludibaculum fermentans</name>
    <dbReference type="NCBI Taxonomy" id="1473598"/>
    <lineage>
        <taxon>Bacteria</taxon>
        <taxon>Pseudomonadati</taxon>
        <taxon>Acidobacteriota</taxon>
        <taxon>Terriglobia</taxon>
        <taxon>Bryobacterales</taxon>
        <taxon>Bryobacteraceae</taxon>
        <taxon>Paludibaculum</taxon>
    </lineage>
</organism>
<evidence type="ECO:0000256" key="3">
    <source>
        <dbReference type="ARBA" id="ARBA00022452"/>
    </source>
</evidence>
<evidence type="ECO:0000313" key="10">
    <source>
        <dbReference type="Proteomes" id="UP000593892"/>
    </source>
</evidence>
<dbReference type="Gene3D" id="2.60.40.1120">
    <property type="entry name" value="Carboxypeptidase-like, regulatory domain"/>
    <property type="match status" value="1"/>
</dbReference>
<dbReference type="EMBL" id="CP063849">
    <property type="protein sequence ID" value="QOY88706.1"/>
    <property type="molecule type" value="Genomic_DNA"/>
</dbReference>
<evidence type="ECO:0000256" key="6">
    <source>
        <dbReference type="ARBA" id="ARBA00023237"/>
    </source>
</evidence>
<dbReference type="Pfam" id="PF25183">
    <property type="entry name" value="OMP_b-brl_4"/>
    <property type="match status" value="1"/>
</dbReference>